<dbReference type="EMBL" id="JARZHI010000011">
    <property type="protein sequence ID" value="MDI1430850.1"/>
    <property type="molecule type" value="Genomic_DNA"/>
</dbReference>
<name>A0ABT6NRR6_9BACT</name>
<protein>
    <recommendedName>
        <fullName evidence="3">Lipoprotein</fullName>
    </recommendedName>
</protein>
<evidence type="ECO:0008006" key="3">
    <source>
        <dbReference type="Google" id="ProtNLM"/>
    </source>
</evidence>
<sequence length="176" mass="18285">MTRIKIGYLHAVILGMGLVFLGIACGDEAPSEATYATGGVGGGLGGDACTAKILVGLFDDDQCENLVFSYKVDIAEPCSGWTREVAGGTKDNSATRFQCFKDRLCYTQYVNTYTCDAQGAAMVEDKEARTTCLDDPTPGIWVKLLGGTESCPDAPSGFQCPVGGGTPGIAAACEGD</sequence>
<accession>A0ABT6NRR6</accession>
<proteinExistence type="predicted"/>
<dbReference type="RefSeq" id="WP_136968810.1">
    <property type="nucleotide sequence ID" value="NZ_JARZHI010000011.1"/>
</dbReference>
<organism evidence="1 2">
    <name type="scientific">Polyangium sorediatum</name>
    <dbReference type="NCBI Taxonomy" id="889274"/>
    <lineage>
        <taxon>Bacteria</taxon>
        <taxon>Pseudomonadati</taxon>
        <taxon>Myxococcota</taxon>
        <taxon>Polyangia</taxon>
        <taxon>Polyangiales</taxon>
        <taxon>Polyangiaceae</taxon>
        <taxon>Polyangium</taxon>
    </lineage>
</organism>
<dbReference type="Proteomes" id="UP001160301">
    <property type="component" value="Unassembled WGS sequence"/>
</dbReference>
<reference evidence="1 2" key="1">
    <citation type="submission" date="2023-04" db="EMBL/GenBank/DDBJ databases">
        <title>The genome sequence of Polyangium sorediatum DSM14670.</title>
        <authorList>
            <person name="Zhang X."/>
        </authorList>
    </citation>
    <scope>NUCLEOTIDE SEQUENCE [LARGE SCALE GENOMIC DNA]</scope>
    <source>
        <strain evidence="1 2">DSM 14670</strain>
    </source>
</reference>
<keyword evidence="2" id="KW-1185">Reference proteome</keyword>
<evidence type="ECO:0000313" key="2">
    <source>
        <dbReference type="Proteomes" id="UP001160301"/>
    </source>
</evidence>
<evidence type="ECO:0000313" key="1">
    <source>
        <dbReference type="EMBL" id="MDI1430850.1"/>
    </source>
</evidence>
<gene>
    <name evidence="1" type="ORF">QHF89_15255</name>
</gene>
<dbReference type="PROSITE" id="PS51257">
    <property type="entry name" value="PROKAR_LIPOPROTEIN"/>
    <property type="match status" value="1"/>
</dbReference>
<comment type="caution">
    <text evidence="1">The sequence shown here is derived from an EMBL/GenBank/DDBJ whole genome shotgun (WGS) entry which is preliminary data.</text>
</comment>